<reference evidence="2 3" key="1">
    <citation type="submission" date="2015-01" db="EMBL/GenBank/DDBJ databases">
        <title>Draft genome of the acidophilic iron oxidizer Acidithrix ferrooxidans strain Py-F3.</title>
        <authorList>
            <person name="Poehlein A."/>
            <person name="Eisen S."/>
            <person name="Schloemann M."/>
            <person name="Johnson B.D."/>
            <person name="Daniel R."/>
            <person name="Muehling M."/>
        </authorList>
    </citation>
    <scope>NUCLEOTIDE SEQUENCE [LARGE SCALE GENOMIC DNA]</scope>
    <source>
        <strain evidence="2 3">Py-F3</strain>
    </source>
</reference>
<gene>
    <name evidence="2" type="ORF">AXFE_30960</name>
</gene>
<evidence type="ECO:0000259" key="1">
    <source>
        <dbReference type="Pfam" id="PF01402"/>
    </source>
</evidence>
<comment type="caution">
    <text evidence="2">The sequence shown here is derived from an EMBL/GenBank/DDBJ whole genome shotgun (WGS) entry which is preliminary data.</text>
</comment>
<evidence type="ECO:0000313" key="3">
    <source>
        <dbReference type="Proteomes" id="UP000032360"/>
    </source>
</evidence>
<dbReference type="GO" id="GO:0006355">
    <property type="term" value="P:regulation of DNA-templated transcription"/>
    <property type="evidence" value="ECO:0007669"/>
    <property type="project" value="InterPro"/>
</dbReference>
<sequence>MNTVKRTTTVRMQASTAEALELVARTDNLSVSEAVRVAVNEYIDSRRADPEFQKRLTNLFEAERDVFEKLAQM</sequence>
<dbReference type="OrthoDB" id="9967879at2"/>
<organism evidence="2 3">
    <name type="scientific">Acidithrix ferrooxidans</name>
    <dbReference type="NCBI Taxonomy" id="1280514"/>
    <lineage>
        <taxon>Bacteria</taxon>
        <taxon>Bacillati</taxon>
        <taxon>Actinomycetota</taxon>
        <taxon>Acidimicrobiia</taxon>
        <taxon>Acidimicrobiales</taxon>
        <taxon>Acidimicrobiaceae</taxon>
        <taxon>Acidithrix</taxon>
    </lineage>
</organism>
<proteinExistence type="predicted"/>
<dbReference type="AlphaFoldDB" id="A0A0D8HDN8"/>
<dbReference type="EMBL" id="JXYS01000101">
    <property type="protein sequence ID" value="KJF16075.1"/>
    <property type="molecule type" value="Genomic_DNA"/>
</dbReference>
<accession>A0A0D8HDN8</accession>
<dbReference type="InterPro" id="IPR002145">
    <property type="entry name" value="CopG"/>
</dbReference>
<dbReference type="RefSeq" id="WP_052606768.1">
    <property type="nucleotide sequence ID" value="NZ_JXYS01000101.1"/>
</dbReference>
<dbReference type="Pfam" id="PF01402">
    <property type="entry name" value="RHH_1"/>
    <property type="match status" value="1"/>
</dbReference>
<protein>
    <submittedName>
        <fullName evidence="2">Ribbon-helix-helix protein, copG family</fullName>
    </submittedName>
</protein>
<dbReference type="Proteomes" id="UP000032360">
    <property type="component" value="Unassembled WGS sequence"/>
</dbReference>
<evidence type="ECO:0000313" key="2">
    <source>
        <dbReference type="EMBL" id="KJF16075.1"/>
    </source>
</evidence>
<keyword evidence="3" id="KW-1185">Reference proteome</keyword>
<dbReference type="InterPro" id="IPR010985">
    <property type="entry name" value="Ribbon_hlx_hlx"/>
</dbReference>
<feature type="domain" description="Ribbon-helix-helix protein CopG" evidence="1">
    <location>
        <begin position="7"/>
        <end position="44"/>
    </location>
</feature>
<name>A0A0D8HDN8_9ACTN</name>
<dbReference type="SUPFAM" id="SSF47598">
    <property type="entry name" value="Ribbon-helix-helix"/>
    <property type="match status" value="1"/>
</dbReference>